<sequence>MPAPPLPASVRLGYGLGSIATGTYGTVPGLVLLYYLTDVLAVPAATAALVLFVPRVWDVLVDPWVGALSDRTRSSLGPRRPWLLAGALTLPVTFAAIFLAPPLSGGWAAGYVCLLLLAAATAFSLFQVPYVAMPAEMTDDHRERSRLMSWRMALLGAAILLSGGVAPAVAQSGGGTPAGYRLMALVVGALLLAGTLSAFLGTRRAPLLRLSTAAAPRTTLRDRITAVRANRPFRVLFAAFLLQAVPAGIMLAAAQYFATYTLGSPSAVTTLFVCLVGPLVLTMPLWLRGALRHGKRAALGAAAVLFGSGAALLAATPLLGAPFDAWYAHVCVGLVGVGYAGTQLLPFAMLTDTLAADAARSGASRAGLFTGLWTAGETLAMATGSGLFALLLAATGFVSSTAGTEAAQPASALAGIVAGISVLPALLVLASIPFVRRYDLAEEDPRPDPPRTDGLRPGSDAGTPPPATP</sequence>
<dbReference type="SUPFAM" id="SSF103473">
    <property type="entry name" value="MFS general substrate transporter"/>
    <property type="match status" value="1"/>
</dbReference>
<reference evidence="4" key="1">
    <citation type="journal article" date="2017" name="Acta Aliment.">
        <title>Plant polysaccharide degrading enzyme system of Thermpbifida cellulosilytica TB100 revealed by de novo genome project data.</title>
        <authorList>
            <person name="Toth A."/>
            <person name="Baka E."/>
            <person name="Luzics S."/>
            <person name="Bata-Vidacs I."/>
            <person name="Nagy I."/>
            <person name="Balint B."/>
            <person name="Herceg R."/>
            <person name="Olasz F."/>
            <person name="Wilk T."/>
            <person name="Nagy T."/>
            <person name="Kriszt B."/>
            <person name="Nagy I."/>
            <person name="Kukolya J."/>
        </authorList>
    </citation>
    <scope>NUCLEOTIDE SEQUENCE [LARGE SCALE GENOMIC DNA]</scope>
    <source>
        <strain evidence="4">TB100</strain>
    </source>
</reference>
<dbReference type="PATRIC" id="fig|665004.4.peg.4029"/>
<keyword evidence="2" id="KW-0812">Transmembrane</keyword>
<dbReference type="STRING" id="665004.AC529_16280"/>
<dbReference type="GO" id="GO:0015293">
    <property type="term" value="F:symporter activity"/>
    <property type="evidence" value="ECO:0007669"/>
    <property type="project" value="InterPro"/>
</dbReference>
<evidence type="ECO:0000313" key="3">
    <source>
        <dbReference type="EMBL" id="KUP95696.1"/>
    </source>
</evidence>
<evidence type="ECO:0000313" key="4">
    <source>
        <dbReference type="Proteomes" id="UP000074382"/>
    </source>
</evidence>
<feature type="compositionally biased region" description="Basic and acidic residues" evidence="1">
    <location>
        <begin position="440"/>
        <end position="454"/>
    </location>
</feature>
<proteinExistence type="predicted"/>
<evidence type="ECO:0000256" key="2">
    <source>
        <dbReference type="SAM" id="Phobius"/>
    </source>
</evidence>
<dbReference type="GO" id="GO:0005886">
    <property type="term" value="C:plasma membrane"/>
    <property type="evidence" value="ECO:0007669"/>
    <property type="project" value="TreeGrafter"/>
</dbReference>
<accession>A0A147KEF9</accession>
<feature type="transmembrane region" description="Helical" evidence="2">
    <location>
        <begin position="264"/>
        <end position="287"/>
    </location>
</feature>
<feature type="transmembrane region" description="Helical" evidence="2">
    <location>
        <begin position="41"/>
        <end position="61"/>
    </location>
</feature>
<keyword evidence="2" id="KW-0472">Membrane</keyword>
<feature type="region of interest" description="Disordered" evidence="1">
    <location>
        <begin position="440"/>
        <end position="469"/>
    </location>
</feature>
<dbReference type="RefSeq" id="WP_068758601.1">
    <property type="nucleotide sequence ID" value="NZ_KQ950188.1"/>
</dbReference>
<evidence type="ECO:0000256" key="1">
    <source>
        <dbReference type="SAM" id="MobiDB-lite"/>
    </source>
</evidence>
<name>A0A147KEF9_THECS</name>
<feature type="transmembrane region" description="Helical" evidence="2">
    <location>
        <begin position="371"/>
        <end position="398"/>
    </location>
</feature>
<dbReference type="InterPro" id="IPR036259">
    <property type="entry name" value="MFS_trans_sf"/>
</dbReference>
<dbReference type="Pfam" id="PF13347">
    <property type="entry name" value="MFS_2"/>
    <property type="match status" value="1"/>
</dbReference>
<dbReference type="GO" id="GO:0008643">
    <property type="term" value="P:carbohydrate transport"/>
    <property type="evidence" value="ECO:0007669"/>
    <property type="project" value="InterPro"/>
</dbReference>
<dbReference type="Gene3D" id="1.20.1250.20">
    <property type="entry name" value="MFS general substrate transporter like domains"/>
    <property type="match status" value="1"/>
</dbReference>
<feature type="transmembrane region" description="Helical" evidence="2">
    <location>
        <begin position="299"/>
        <end position="320"/>
    </location>
</feature>
<keyword evidence="4" id="KW-1185">Reference proteome</keyword>
<feature type="transmembrane region" description="Helical" evidence="2">
    <location>
        <begin position="410"/>
        <end position="430"/>
    </location>
</feature>
<comment type="caution">
    <text evidence="3">The sequence shown here is derived from an EMBL/GenBank/DDBJ whole genome shotgun (WGS) entry which is preliminary data.</text>
</comment>
<feature type="transmembrane region" description="Helical" evidence="2">
    <location>
        <begin position="12"/>
        <end position="35"/>
    </location>
</feature>
<organism evidence="3 4">
    <name type="scientific">Thermobifida cellulosilytica TB100</name>
    <dbReference type="NCBI Taxonomy" id="665004"/>
    <lineage>
        <taxon>Bacteria</taxon>
        <taxon>Bacillati</taxon>
        <taxon>Actinomycetota</taxon>
        <taxon>Actinomycetes</taxon>
        <taxon>Streptosporangiales</taxon>
        <taxon>Nocardiopsidaceae</taxon>
        <taxon>Thermobifida</taxon>
    </lineage>
</organism>
<dbReference type="PANTHER" id="PTHR11328:SF24">
    <property type="entry name" value="MAJOR FACILITATOR SUPERFAMILY (MFS) PROFILE DOMAIN-CONTAINING PROTEIN"/>
    <property type="match status" value="1"/>
</dbReference>
<dbReference type="CDD" id="cd17332">
    <property type="entry name" value="MFS_MelB_like"/>
    <property type="match status" value="1"/>
</dbReference>
<gene>
    <name evidence="3" type="ORF">AC529_16280</name>
</gene>
<feature type="transmembrane region" description="Helical" evidence="2">
    <location>
        <begin position="82"/>
        <end position="101"/>
    </location>
</feature>
<dbReference type="OrthoDB" id="3717977at2"/>
<dbReference type="Proteomes" id="UP000074382">
    <property type="component" value="Unassembled WGS sequence"/>
</dbReference>
<feature type="transmembrane region" description="Helical" evidence="2">
    <location>
        <begin position="235"/>
        <end position="258"/>
    </location>
</feature>
<protein>
    <submittedName>
        <fullName evidence="3">MFS transporter</fullName>
    </submittedName>
</protein>
<feature type="transmembrane region" description="Helical" evidence="2">
    <location>
        <begin position="107"/>
        <end position="131"/>
    </location>
</feature>
<dbReference type="InterPro" id="IPR039672">
    <property type="entry name" value="MFS_2"/>
</dbReference>
<feature type="transmembrane region" description="Helical" evidence="2">
    <location>
        <begin position="182"/>
        <end position="201"/>
    </location>
</feature>
<dbReference type="PANTHER" id="PTHR11328">
    <property type="entry name" value="MAJOR FACILITATOR SUPERFAMILY DOMAIN-CONTAINING PROTEIN"/>
    <property type="match status" value="1"/>
</dbReference>
<dbReference type="AlphaFoldDB" id="A0A147KEF9"/>
<feature type="transmembrane region" description="Helical" evidence="2">
    <location>
        <begin position="326"/>
        <end position="350"/>
    </location>
</feature>
<feature type="transmembrane region" description="Helical" evidence="2">
    <location>
        <begin position="152"/>
        <end position="170"/>
    </location>
</feature>
<keyword evidence="2" id="KW-1133">Transmembrane helix</keyword>
<dbReference type="EMBL" id="LGEM01000114">
    <property type="protein sequence ID" value="KUP95696.1"/>
    <property type="molecule type" value="Genomic_DNA"/>
</dbReference>